<dbReference type="InterPro" id="IPR017511">
    <property type="entry name" value="PQQ_mDH"/>
</dbReference>
<keyword evidence="12" id="KW-1185">Reference proteome</keyword>
<dbReference type="PANTHER" id="PTHR32303">
    <property type="entry name" value="QUINOPROTEIN ALCOHOL DEHYDROGENASE (CYTOCHROME C)"/>
    <property type="match status" value="1"/>
</dbReference>
<evidence type="ECO:0000259" key="10">
    <source>
        <dbReference type="PROSITE" id="PS51007"/>
    </source>
</evidence>
<keyword evidence="5" id="KW-0732">Signal</keyword>
<dbReference type="PROSITE" id="PS51257">
    <property type="entry name" value="PROKAR_LIPOPROTEIN"/>
    <property type="match status" value="1"/>
</dbReference>
<dbReference type="Gene3D" id="1.10.760.10">
    <property type="entry name" value="Cytochrome c-like domain"/>
    <property type="match status" value="1"/>
</dbReference>
<dbReference type="SUPFAM" id="SSF50998">
    <property type="entry name" value="Quinoprotein alcohol dehydrogenase-like"/>
    <property type="match status" value="1"/>
</dbReference>
<dbReference type="SMART" id="SM00564">
    <property type="entry name" value="PQQ"/>
    <property type="match status" value="4"/>
</dbReference>
<evidence type="ECO:0000313" key="11">
    <source>
        <dbReference type="EMBL" id="GGA95744.1"/>
    </source>
</evidence>
<comment type="cofactor">
    <cofactor evidence="1">
        <name>pyrroloquinoline quinone</name>
        <dbReference type="ChEBI" id="CHEBI:58442"/>
    </cofactor>
</comment>
<evidence type="ECO:0000256" key="2">
    <source>
        <dbReference type="ARBA" id="ARBA00008156"/>
    </source>
</evidence>
<dbReference type="GO" id="GO:0016020">
    <property type="term" value="C:membrane"/>
    <property type="evidence" value="ECO:0007669"/>
    <property type="project" value="InterPro"/>
</dbReference>
<dbReference type="PROSITE" id="PS51007">
    <property type="entry name" value="CYTC"/>
    <property type="match status" value="1"/>
</dbReference>
<proteinExistence type="inferred from homology"/>
<evidence type="ECO:0000256" key="8">
    <source>
        <dbReference type="PROSITE-ProRule" id="PRU00433"/>
    </source>
</evidence>
<sequence length="744" mass="79864">MRICLNDCLAALLFFLVACHSPRRDANVSWAVYGGTRGNTHYSLLTQIDTNSVGRLQRVWEYHTRDGDSVSQMQVNPLMIDGVLYGVSPKLKLFALDAASGRERWVFDPASPVGGGAPKISIAINACRGVAYYTGGLTDQRLFYGAGSYLFCIDALTGKQEAGFGDSGRIDLHSDLGRDVKDLYVAATTPGMVYKDMIIVGDRVAEEADAAPGHIRAYDVHTGKLRWIFHTIPYPGEMGYESWDDTAAYKHLGGVNAWSGFSLDEEKGILYAPIGSASYDFYGGRRNGNDLFANCVLALDANTGKRLWHFQTVHHDIWDRDPPTPPVLVTVRKDGKDVPAVVQVTKSGLVFLFDRLTGQPLSPIEERPVPPDTALPGEKLSPTQPFPVGMPVFARQSLTEADLNPLVPDSSLADLKKRLAGYRTGRPFIPPSRQGTVIFPGFDGGAEWGGPAYDEETGLLYINANEMPWVLTMIDAKKGVAGGAGGKEATPVAGGGAGHGAHGAAVPTVGEAAKMLYATDCQVCHGANRQGGGNFPTLVGMNKKYTTEGFISLISEGRRMMPAFKQLSADEKQALAAYILDQTAALGKRFVNASAKPTDPYFQLPYVATGYNKFLTKEGYPAVAPPWGTLTAMDISKGTIVWKDTLGDYPELKARGIHTGTENYGGGVVTAGGLLFIAATSDAKIRAFNKRTGQLLWEGDLPAAGFATPAVYAVDGRQYVVIACGGGKLHKPSGDSYVAFALPE</sequence>
<dbReference type="EMBL" id="BMJC01000002">
    <property type="protein sequence ID" value="GGA95744.1"/>
    <property type="molecule type" value="Genomic_DNA"/>
</dbReference>
<dbReference type="InterPro" id="IPR036909">
    <property type="entry name" value="Cyt_c-like_dom_sf"/>
</dbReference>
<dbReference type="RefSeq" id="WP_188930902.1">
    <property type="nucleotide sequence ID" value="NZ_BMJC01000002.1"/>
</dbReference>
<reference evidence="11" key="1">
    <citation type="journal article" date="2014" name="Int. J. Syst. Evol. Microbiol.">
        <title>Complete genome sequence of Corynebacterium casei LMG S-19264T (=DSM 44701T), isolated from a smear-ripened cheese.</title>
        <authorList>
            <consortium name="US DOE Joint Genome Institute (JGI-PGF)"/>
            <person name="Walter F."/>
            <person name="Albersmeier A."/>
            <person name="Kalinowski J."/>
            <person name="Ruckert C."/>
        </authorList>
    </citation>
    <scope>NUCLEOTIDE SEQUENCE</scope>
    <source>
        <strain evidence="11">CGMCC 1.15448</strain>
    </source>
</reference>
<dbReference type="Gene3D" id="2.140.10.10">
    <property type="entry name" value="Quinoprotein alcohol dehydrogenase-like superfamily"/>
    <property type="match status" value="3"/>
</dbReference>
<dbReference type="InterPro" id="IPR011047">
    <property type="entry name" value="Quinoprotein_ADH-like_sf"/>
</dbReference>
<dbReference type="Proteomes" id="UP000607559">
    <property type="component" value="Unassembled WGS sequence"/>
</dbReference>
<evidence type="ECO:0000256" key="1">
    <source>
        <dbReference type="ARBA" id="ARBA00001931"/>
    </source>
</evidence>
<evidence type="ECO:0000256" key="5">
    <source>
        <dbReference type="ARBA" id="ARBA00022729"/>
    </source>
</evidence>
<evidence type="ECO:0000256" key="3">
    <source>
        <dbReference type="ARBA" id="ARBA00022617"/>
    </source>
</evidence>
<comment type="caution">
    <text evidence="11">The sequence shown here is derived from an EMBL/GenBank/DDBJ whole genome shotgun (WGS) entry which is preliminary data.</text>
</comment>
<feature type="domain" description="Cytochrome c" evidence="10">
    <location>
        <begin position="505"/>
        <end position="583"/>
    </location>
</feature>
<keyword evidence="3 8" id="KW-0349">Heme</keyword>
<dbReference type="Pfam" id="PF01011">
    <property type="entry name" value="PQQ"/>
    <property type="match status" value="2"/>
</dbReference>
<protein>
    <recommendedName>
        <fullName evidence="10">Cytochrome c domain-containing protein</fullName>
    </recommendedName>
</protein>
<dbReference type="GO" id="GO:0009055">
    <property type="term" value="F:electron transfer activity"/>
    <property type="evidence" value="ECO:0007669"/>
    <property type="project" value="InterPro"/>
</dbReference>
<dbReference type="InterPro" id="IPR009056">
    <property type="entry name" value="Cyt_c-like_dom"/>
</dbReference>
<dbReference type="GO" id="GO:0016614">
    <property type="term" value="F:oxidoreductase activity, acting on CH-OH group of donors"/>
    <property type="evidence" value="ECO:0007669"/>
    <property type="project" value="InterPro"/>
</dbReference>
<dbReference type="InterPro" id="IPR018391">
    <property type="entry name" value="PQQ_b-propeller_rpt"/>
</dbReference>
<dbReference type="InterPro" id="IPR002372">
    <property type="entry name" value="PQQ_rpt_dom"/>
</dbReference>
<evidence type="ECO:0000256" key="6">
    <source>
        <dbReference type="ARBA" id="ARBA00023002"/>
    </source>
</evidence>
<evidence type="ECO:0000256" key="7">
    <source>
        <dbReference type="ARBA" id="ARBA00023004"/>
    </source>
</evidence>
<keyword evidence="7 8" id="KW-0408">Iron</keyword>
<dbReference type="GO" id="GO:0020037">
    <property type="term" value="F:heme binding"/>
    <property type="evidence" value="ECO:0007669"/>
    <property type="project" value="InterPro"/>
</dbReference>
<dbReference type="AlphaFoldDB" id="A0A8J2XSJ2"/>
<dbReference type="PANTHER" id="PTHR32303:SF4">
    <property type="entry name" value="QUINOPROTEIN GLUCOSE DEHYDROGENASE"/>
    <property type="match status" value="1"/>
</dbReference>
<comment type="similarity">
    <text evidence="2">Belongs to the bacterial PQQ dehydrogenase family.</text>
</comment>
<keyword evidence="4 8" id="KW-0479">Metal-binding</keyword>
<keyword evidence="6" id="KW-0560">Oxidoreductase</keyword>
<dbReference type="Pfam" id="PF13442">
    <property type="entry name" value="Cytochrome_CBB3"/>
    <property type="match status" value="1"/>
</dbReference>
<dbReference type="GO" id="GO:0046872">
    <property type="term" value="F:metal ion binding"/>
    <property type="evidence" value="ECO:0007669"/>
    <property type="project" value="UniProtKB-KW"/>
</dbReference>
<dbReference type="GO" id="GO:0048038">
    <property type="term" value="F:quinone binding"/>
    <property type="evidence" value="ECO:0007669"/>
    <property type="project" value="InterPro"/>
</dbReference>
<feature type="region of interest" description="Disordered" evidence="9">
    <location>
        <begin position="362"/>
        <end position="381"/>
    </location>
</feature>
<reference evidence="11" key="2">
    <citation type="submission" date="2020-09" db="EMBL/GenBank/DDBJ databases">
        <authorList>
            <person name="Sun Q."/>
            <person name="Zhou Y."/>
        </authorList>
    </citation>
    <scope>NUCLEOTIDE SEQUENCE</scope>
    <source>
        <strain evidence="11">CGMCC 1.15448</strain>
    </source>
</reference>
<name>A0A8J2XSJ2_9BACT</name>
<gene>
    <name evidence="11" type="ORF">GCM10011511_18810</name>
</gene>
<evidence type="ECO:0000256" key="4">
    <source>
        <dbReference type="ARBA" id="ARBA00022723"/>
    </source>
</evidence>
<evidence type="ECO:0000256" key="9">
    <source>
        <dbReference type="SAM" id="MobiDB-lite"/>
    </source>
</evidence>
<organism evidence="11 12">
    <name type="scientific">Puia dinghuensis</name>
    <dbReference type="NCBI Taxonomy" id="1792502"/>
    <lineage>
        <taxon>Bacteria</taxon>
        <taxon>Pseudomonadati</taxon>
        <taxon>Bacteroidota</taxon>
        <taxon>Chitinophagia</taxon>
        <taxon>Chitinophagales</taxon>
        <taxon>Chitinophagaceae</taxon>
        <taxon>Puia</taxon>
    </lineage>
</organism>
<dbReference type="CDD" id="cd10280">
    <property type="entry name" value="PQQ_mGDH"/>
    <property type="match status" value="1"/>
</dbReference>
<accession>A0A8J2XSJ2</accession>
<dbReference type="SUPFAM" id="SSF46626">
    <property type="entry name" value="Cytochrome c"/>
    <property type="match status" value="1"/>
</dbReference>
<evidence type="ECO:0000313" key="12">
    <source>
        <dbReference type="Proteomes" id="UP000607559"/>
    </source>
</evidence>